<sequence>MAIPVIWLSDKHQYRLSFQVPRLDYGMSYDFLENKSCNTRRLMKEFIKTRKENPNVILPEKHSIRCLRTLLPNLNRYFFGKPLLFQVQTKIQGGGGGLHGLPVIVVIDSGR</sequence>
<dbReference type="EMBL" id="KZ664465">
    <property type="protein sequence ID" value="PPS05398.1"/>
    <property type="molecule type" value="Genomic_DNA"/>
</dbReference>
<evidence type="ECO:0000313" key="2">
    <source>
        <dbReference type="Proteomes" id="UP000239757"/>
    </source>
</evidence>
<name>A0A2P5XPX6_GOSBA</name>
<accession>A0A2P5XPX6</accession>
<dbReference type="AlphaFoldDB" id="A0A2P5XPX6"/>
<evidence type="ECO:0000313" key="1">
    <source>
        <dbReference type="EMBL" id="PPS05398.1"/>
    </source>
</evidence>
<organism evidence="1 2">
    <name type="scientific">Gossypium barbadense</name>
    <name type="common">Sea Island cotton</name>
    <name type="synonym">Hibiscus barbadensis</name>
    <dbReference type="NCBI Taxonomy" id="3634"/>
    <lineage>
        <taxon>Eukaryota</taxon>
        <taxon>Viridiplantae</taxon>
        <taxon>Streptophyta</taxon>
        <taxon>Embryophyta</taxon>
        <taxon>Tracheophyta</taxon>
        <taxon>Spermatophyta</taxon>
        <taxon>Magnoliopsida</taxon>
        <taxon>eudicotyledons</taxon>
        <taxon>Gunneridae</taxon>
        <taxon>Pentapetalae</taxon>
        <taxon>rosids</taxon>
        <taxon>malvids</taxon>
        <taxon>Malvales</taxon>
        <taxon>Malvaceae</taxon>
        <taxon>Malvoideae</taxon>
        <taxon>Gossypium</taxon>
    </lineage>
</organism>
<dbReference type="Proteomes" id="UP000239757">
    <property type="component" value="Unassembled WGS sequence"/>
</dbReference>
<gene>
    <name evidence="1" type="ORF">GOBAR_AA15259</name>
</gene>
<proteinExistence type="predicted"/>
<reference evidence="1 2" key="1">
    <citation type="submission" date="2015-01" db="EMBL/GenBank/DDBJ databases">
        <title>Genome of allotetraploid Gossypium barbadense reveals genomic plasticity and fiber elongation in cotton evolution.</title>
        <authorList>
            <person name="Chen X."/>
            <person name="Liu X."/>
            <person name="Zhao B."/>
            <person name="Zheng H."/>
            <person name="Hu Y."/>
            <person name="Lu G."/>
            <person name="Yang C."/>
            <person name="Chen J."/>
            <person name="Shan C."/>
            <person name="Zhang L."/>
            <person name="Zhou Y."/>
            <person name="Wang L."/>
            <person name="Guo W."/>
            <person name="Bai Y."/>
            <person name="Ruan J."/>
            <person name="Shangguan X."/>
            <person name="Mao Y."/>
            <person name="Jiang J."/>
            <person name="Zhu Y."/>
            <person name="Lei J."/>
            <person name="Kang H."/>
            <person name="Chen S."/>
            <person name="He X."/>
            <person name="Wang R."/>
            <person name="Wang Y."/>
            <person name="Chen J."/>
            <person name="Wang L."/>
            <person name="Yu S."/>
            <person name="Wang B."/>
            <person name="Wei J."/>
            <person name="Song S."/>
            <person name="Lu X."/>
            <person name="Gao Z."/>
            <person name="Gu W."/>
            <person name="Deng X."/>
            <person name="Ma D."/>
            <person name="Wang S."/>
            <person name="Liang W."/>
            <person name="Fang L."/>
            <person name="Cai C."/>
            <person name="Zhu X."/>
            <person name="Zhou B."/>
            <person name="Zhang Y."/>
            <person name="Chen Z."/>
            <person name="Xu S."/>
            <person name="Zhu R."/>
            <person name="Wang S."/>
            <person name="Zhang T."/>
            <person name="Zhao G."/>
        </authorList>
    </citation>
    <scope>NUCLEOTIDE SEQUENCE [LARGE SCALE GENOMIC DNA]</scope>
    <source>
        <strain evidence="2">cv. Xinhai21</strain>
        <tissue evidence="1">Leaf</tissue>
    </source>
</reference>
<protein>
    <submittedName>
        <fullName evidence="1">Uncharacterized protein</fullName>
    </submittedName>
</protein>